<dbReference type="Pfam" id="PF10133">
    <property type="entry name" value="CooT"/>
    <property type="match status" value="1"/>
</dbReference>
<protein>
    <submittedName>
        <fullName evidence="1">RNA-binding protein, predicted</fullName>
    </submittedName>
</protein>
<organism evidence="1 2">
    <name type="scientific">Methanosalsum zhilinae (strain DSM 4017 / NBRC 107636 / OCM 62 / WeN5)</name>
    <name type="common">Methanohalophilus zhilinae</name>
    <dbReference type="NCBI Taxonomy" id="679901"/>
    <lineage>
        <taxon>Archaea</taxon>
        <taxon>Methanobacteriati</taxon>
        <taxon>Methanobacteriota</taxon>
        <taxon>Stenosarchaea group</taxon>
        <taxon>Methanomicrobia</taxon>
        <taxon>Methanosarcinales</taxon>
        <taxon>Methanosarcinaceae</taxon>
        <taxon>Methanosalsum</taxon>
    </lineage>
</organism>
<dbReference type="RefSeq" id="WP_013898439.1">
    <property type="nucleotide sequence ID" value="NC_015676.1"/>
</dbReference>
<dbReference type="OrthoDB" id="134075at2157"/>
<proteinExistence type="predicted"/>
<accession>F7XLS8</accession>
<dbReference type="KEGG" id="mzh:Mzhil_1146"/>
<dbReference type="InterPro" id="IPR019300">
    <property type="entry name" value="CooT"/>
</dbReference>
<name>F7XLS8_METZD</name>
<dbReference type="STRING" id="679901.Mzhil_1146"/>
<dbReference type="Proteomes" id="UP000006622">
    <property type="component" value="Chromosome"/>
</dbReference>
<dbReference type="GeneID" id="10822778"/>
<gene>
    <name evidence="1" type="ordered locus">Mzhil_1146</name>
</gene>
<evidence type="ECO:0000313" key="2">
    <source>
        <dbReference type="Proteomes" id="UP000006622"/>
    </source>
</evidence>
<dbReference type="HOGENOM" id="CLU_200895_1_0_2"/>
<evidence type="ECO:0000313" key="1">
    <source>
        <dbReference type="EMBL" id="AEH61002.1"/>
    </source>
</evidence>
<sequence length="62" mass="6935">MCELNVMVITDGKKEMFMESVTRIAVDDDSIELTGIFGDKKNVTGHIKEINFSTGETIIIKK</sequence>
<keyword evidence="2" id="KW-1185">Reference proteome</keyword>
<dbReference type="EMBL" id="CP002101">
    <property type="protein sequence ID" value="AEH61002.1"/>
    <property type="molecule type" value="Genomic_DNA"/>
</dbReference>
<dbReference type="AlphaFoldDB" id="F7XLS8"/>
<reference evidence="1" key="1">
    <citation type="submission" date="2010-07" db="EMBL/GenBank/DDBJ databases">
        <title>The complete genome of Methanosalsum zhilinae DSM 4017.</title>
        <authorList>
            <consortium name="US DOE Joint Genome Institute (JGI-PGF)"/>
            <person name="Lucas S."/>
            <person name="Copeland A."/>
            <person name="Lapidus A."/>
            <person name="Glavina del Rio T."/>
            <person name="Dalin E."/>
            <person name="Tice H."/>
            <person name="Bruce D."/>
            <person name="Goodwin L."/>
            <person name="Pitluck S."/>
            <person name="Kyrpides N."/>
            <person name="Mavromatis K."/>
            <person name="Ovchinnikova G."/>
            <person name="Daligault H."/>
            <person name="Detter J.C."/>
            <person name="Han C."/>
            <person name="Tapia R."/>
            <person name="Larimer F."/>
            <person name="Land M."/>
            <person name="Hauser L."/>
            <person name="Markowitz V."/>
            <person name="Cheng J.-F."/>
            <person name="Hugenholtz P."/>
            <person name="Woyke T."/>
            <person name="Wu D."/>
            <person name="Spring S."/>
            <person name="Schueler E."/>
            <person name="Brambilla E."/>
            <person name="Klenk H.-P."/>
            <person name="Eisen J.A."/>
        </authorList>
    </citation>
    <scope>NUCLEOTIDE SEQUENCE</scope>
    <source>
        <strain evidence="1">DSM 4017</strain>
    </source>
</reference>